<protein>
    <recommendedName>
        <fullName evidence="2">Cell wall protein YJL171C/Tos1 C-terminal domain-containing protein</fullName>
    </recommendedName>
</protein>
<feature type="region of interest" description="Disordered" evidence="1">
    <location>
        <begin position="1"/>
        <end position="32"/>
    </location>
</feature>
<dbReference type="PANTHER" id="PTHR31737:SF2">
    <property type="entry name" value="PROTEIN TOS1"/>
    <property type="match status" value="1"/>
</dbReference>
<evidence type="ECO:0000313" key="4">
    <source>
        <dbReference type="Proteomes" id="UP000800200"/>
    </source>
</evidence>
<dbReference type="PANTHER" id="PTHR31737">
    <property type="entry name" value="PROTEIN TOS1"/>
    <property type="match status" value="1"/>
</dbReference>
<feature type="non-terminal residue" evidence="3">
    <location>
        <position position="1"/>
    </location>
</feature>
<feature type="compositionally biased region" description="Polar residues" evidence="1">
    <location>
        <begin position="1"/>
        <end position="29"/>
    </location>
</feature>
<dbReference type="OrthoDB" id="118256at2759"/>
<dbReference type="InterPro" id="IPR018805">
    <property type="entry name" value="YJL171C/Tos1_C"/>
</dbReference>
<dbReference type="GO" id="GO:0009277">
    <property type="term" value="C:fungal-type cell wall"/>
    <property type="evidence" value="ECO:0007669"/>
    <property type="project" value="TreeGrafter"/>
</dbReference>
<evidence type="ECO:0000313" key="3">
    <source>
        <dbReference type="EMBL" id="KAF2186996.1"/>
    </source>
</evidence>
<proteinExistence type="predicted"/>
<keyword evidence="4" id="KW-1185">Reference proteome</keyword>
<name>A0A6A6EAY2_9PEZI</name>
<evidence type="ECO:0000259" key="2">
    <source>
        <dbReference type="Pfam" id="PF10287"/>
    </source>
</evidence>
<sequence length="288" mass="31443">SSSSIDSNHLQSPKATTSVSPTTESTYASLPSPDASVEAAGWNCVAYYTSIEPAQATGLAFLTNLGDDRVSGTFDTSFGSSLPYVSNNGDKCVSRNTPFNDNLATSEIELAVLTDKICNGDCEYFRPKSTAHHGWEGESKALFIEFQMDHYNIGSDQGMLSDTPAWRFLNAAIPRILQYGNDRMNIARSCWFTGCGEFDAFEVLGRGEERAKSTTYRQGNLEGGNSNYFKRPVGKTIKVTVIFHNCNITAAVLDDSFRFDETLSASQITDIFAYDPKSNAHSFVAIGT</sequence>
<dbReference type="AlphaFoldDB" id="A0A6A6EAY2"/>
<dbReference type="Proteomes" id="UP000800200">
    <property type="component" value="Unassembled WGS sequence"/>
</dbReference>
<feature type="domain" description="Cell wall protein YJL171C/Tos1 C-terminal" evidence="2">
    <location>
        <begin position="42"/>
        <end position="270"/>
    </location>
</feature>
<organism evidence="3 4">
    <name type="scientific">Zopfia rhizophila CBS 207.26</name>
    <dbReference type="NCBI Taxonomy" id="1314779"/>
    <lineage>
        <taxon>Eukaryota</taxon>
        <taxon>Fungi</taxon>
        <taxon>Dikarya</taxon>
        <taxon>Ascomycota</taxon>
        <taxon>Pezizomycotina</taxon>
        <taxon>Dothideomycetes</taxon>
        <taxon>Dothideomycetes incertae sedis</taxon>
        <taxon>Zopfiaceae</taxon>
        <taxon>Zopfia</taxon>
    </lineage>
</organism>
<gene>
    <name evidence="3" type="ORF">K469DRAFT_571498</name>
</gene>
<accession>A0A6A6EAY2</accession>
<dbReference type="EMBL" id="ML994628">
    <property type="protein sequence ID" value="KAF2186996.1"/>
    <property type="molecule type" value="Genomic_DNA"/>
</dbReference>
<evidence type="ECO:0000256" key="1">
    <source>
        <dbReference type="SAM" id="MobiDB-lite"/>
    </source>
</evidence>
<dbReference type="Pfam" id="PF10287">
    <property type="entry name" value="YJL171C_Tos1_C"/>
    <property type="match status" value="1"/>
</dbReference>
<reference evidence="3" key="1">
    <citation type="journal article" date="2020" name="Stud. Mycol.">
        <title>101 Dothideomycetes genomes: a test case for predicting lifestyles and emergence of pathogens.</title>
        <authorList>
            <person name="Haridas S."/>
            <person name="Albert R."/>
            <person name="Binder M."/>
            <person name="Bloem J."/>
            <person name="Labutti K."/>
            <person name="Salamov A."/>
            <person name="Andreopoulos B."/>
            <person name="Baker S."/>
            <person name="Barry K."/>
            <person name="Bills G."/>
            <person name="Bluhm B."/>
            <person name="Cannon C."/>
            <person name="Castanera R."/>
            <person name="Culley D."/>
            <person name="Daum C."/>
            <person name="Ezra D."/>
            <person name="Gonzalez J."/>
            <person name="Henrissat B."/>
            <person name="Kuo A."/>
            <person name="Liang C."/>
            <person name="Lipzen A."/>
            <person name="Lutzoni F."/>
            <person name="Magnuson J."/>
            <person name="Mondo S."/>
            <person name="Nolan M."/>
            <person name="Ohm R."/>
            <person name="Pangilinan J."/>
            <person name="Park H.-J."/>
            <person name="Ramirez L."/>
            <person name="Alfaro M."/>
            <person name="Sun H."/>
            <person name="Tritt A."/>
            <person name="Yoshinaga Y."/>
            <person name="Zwiers L.-H."/>
            <person name="Turgeon B."/>
            <person name="Goodwin S."/>
            <person name="Spatafora J."/>
            <person name="Crous P."/>
            <person name="Grigoriev I."/>
        </authorList>
    </citation>
    <scope>NUCLEOTIDE SEQUENCE</scope>
    <source>
        <strain evidence="3">CBS 207.26</strain>
    </source>
</reference>